<name>A0A8J3C2I5_9ACTN</name>
<dbReference type="EMBL" id="BMMX01000015">
    <property type="protein sequence ID" value="GGK97996.1"/>
    <property type="molecule type" value="Genomic_DNA"/>
</dbReference>
<dbReference type="Proteomes" id="UP000656042">
    <property type="component" value="Unassembled WGS sequence"/>
</dbReference>
<keyword evidence="2" id="KW-1185">Reference proteome</keyword>
<sequence>MIHRPALSADPEDNRRTLQEILDGAAEGGELVVPAGTHRVADGLRVPAGWTVSGRSAAGDGTVPQTWIESTGTAGHPILHVTGSDVAIRDLGLRPPAADPGEHGGDRGTAITIGDYLYEAAPAWIERVDVRRVHVERPDERHANCVAVMGAVRDIVLHDITIRGGYTGVAVHWGAVGGDVSTIVGPTFHPHGLTITDLRVRDAIEGFYLSSVHDATVRGGCMRNVDFGFRLLPGDNTDRWAPSSYDGTAPRIGSNIEIADQCVSWNGPRYGVRVAGWGRSEVDGLVSELAYENAVIRDCRLFGAGSGEQWAPVMVERAAGVELTGILSSTIGECSCTLSERN</sequence>
<accession>A0A8J3C2I5</accession>
<reference evidence="1" key="2">
    <citation type="submission" date="2020-09" db="EMBL/GenBank/DDBJ databases">
        <authorList>
            <person name="Sun Q."/>
            <person name="Zhou Y."/>
        </authorList>
    </citation>
    <scope>NUCLEOTIDE SEQUENCE</scope>
    <source>
        <strain evidence="1">CGMCC 4.7299</strain>
    </source>
</reference>
<dbReference type="InterPro" id="IPR012334">
    <property type="entry name" value="Pectin_lyas_fold"/>
</dbReference>
<dbReference type="Gene3D" id="2.160.20.10">
    <property type="entry name" value="Single-stranded right-handed beta-helix, Pectin lyase-like"/>
    <property type="match status" value="1"/>
</dbReference>
<organism evidence="1 2">
    <name type="scientific">Mangrovihabitans endophyticus</name>
    <dbReference type="NCBI Taxonomy" id="1751298"/>
    <lineage>
        <taxon>Bacteria</taxon>
        <taxon>Bacillati</taxon>
        <taxon>Actinomycetota</taxon>
        <taxon>Actinomycetes</taxon>
        <taxon>Micromonosporales</taxon>
        <taxon>Micromonosporaceae</taxon>
        <taxon>Mangrovihabitans</taxon>
    </lineage>
</organism>
<evidence type="ECO:0000313" key="1">
    <source>
        <dbReference type="EMBL" id="GGK97996.1"/>
    </source>
</evidence>
<dbReference type="AlphaFoldDB" id="A0A8J3C2I5"/>
<dbReference type="SUPFAM" id="SSF51126">
    <property type="entry name" value="Pectin lyase-like"/>
    <property type="match status" value="1"/>
</dbReference>
<gene>
    <name evidence="1" type="ORF">GCM10012284_35310</name>
</gene>
<evidence type="ECO:0000313" key="2">
    <source>
        <dbReference type="Proteomes" id="UP000656042"/>
    </source>
</evidence>
<comment type="caution">
    <text evidence="1">The sequence shown here is derived from an EMBL/GenBank/DDBJ whole genome shotgun (WGS) entry which is preliminary data.</text>
</comment>
<reference evidence="1" key="1">
    <citation type="journal article" date="2014" name="Int. J. Syst. Evol. Microbiol.">
        <title>Complete genome sequence of Corynebacterium casei LMG S-19264T (=DSM 44701T), isolated from a smear-ripened cheese.</title>
        <authorList>
            <consortium name="US DOE Joint Genome Institute (JGI-PGF)"/>
            <person name="Walter F."/>
            <person name="Albersmeier A."/>
            <person name="Kalinowski J."/>
            <person name="Ruckert C."/>
        </authorList>
    </citation>
    <scope>NUCLEOTIDE SEQUENCE</scope>
    <source>
        <strain evidence="1">CGMCC 4.7299</strain>
    </source>
</reference>
<dbReference type="InterPro" id="IPR011050">
    <property type="entry name" value="Pectin_lyase_fold/virulence"/>
</dbReference>
<proteinExistence type="predicted"/>
<dbReference type="RefSeq" id="WP_189080320.1">
    <property type="nucleotide sequence ID" value="NZ_BMMX01000015.1"/>
</dbReference>
<protein>
    <submittedName>
        <fullName evidence="1">Uncharacterized protein</fullName>
    </submittedName>
</protein>